<comment type="caution">
    <text evidence="1">The sequence shown here is derived from an EMBL/GenBank/DDBJ whole genome shotgun (WGS) entry which is preliminary data.</text>
</comment>
<gene>
    <name evidence="1" type="ORF">CCAP1982_LOCUS3167</name>
</gene>
<keyword evidence="2" id="KW-1185">Reference proteome</keyword>
<reference evidence="1" key="1">
    <citation type="submission" date="2020-11" db="EMBL/GenBank/DDBJ databases">
        <authorList>
            <person name="Whitehead M."/>
        </authorList>
    </citation>
    <scope>NUCLEOTIDE SEQUENCE</scope>
    <source>
        <strain evidence="1">EGII</strain>
    </source>
</reference>
<protein>
    <submittedName>
        <fullName evidence="1">(Mediterranean fruit fly) hypothetical protein</fullName>
    </submittedName>
</protein>
<dbReference type="EMBL" id="CAJHJT010000001">
    <property type="protein sequence ID" value="CAD6994415.1"/>
    <property type="molecule type" value="Genomic_DNA"/>
</dbReference>
<proteinExistence type="predicted"/>
<sequence length="74" mass="8401">AMWNHLLTDIQIVHQVCRNESQCVAADRITPANTSLKLIASCQHITTMTSHRIKTSQHHNINVSIAYTVRIHDL</sequence>
<evidence type="ECO:0000313" key="2">
    <source>
        <dbReference type="Proteomes" id="UP000606786"/>
    </source>
</evidence>
<accession>A0A811UAK8</accession>
<dbReference type="AlphaFoldDB" id="A0A811UAK8"/>
<dbReference type="Proteomes" id="UP000606786">
    <property type="component" value="Unassembled WGS sequence"/>
</dbReference>
<name>A0A811UAK8_CERCA</name>
<evidence type="ECO:0000313" key="1">
    <source>
        <dbReference type="EMBL" id="CAD6994415.1"/>
    </source>
</evidence>
<feature type="non-terminal residue" evidence="1">
    <location>
        <position position="1"/>
    </location>
</feature>
<organism evidence="1 2">
    <name type="scientific">Ceratitis capitata</name>
    <name type="common">Mediterranean fruit fly</name>
    <name type="synonym">Tephritis capitata</name>
    <dbReference type="NCBI Taxonomy" id="7213"/>
    <lineage>
        <taxon>Eukaryota</taxon>
        <taxon>Metazoa</taxon>
        <taxon>Ecdysozoa</taxon>
        <taxon>Arthropoda</taxon>
        <taxon>Hexapoda</taxon>
        <taxon>Insecta</taxon>
        <taxon>Pterygota</taxon>
        <taxon>Neoptera</taxon>
        <taxon>Endopterygota</taxon>
        <taxon>Diptera</taxon>
        <taxon>Brachycera</taxon>
        <taxon>Muscomorpha</taxon>
        <taxon>Tephritoidea</taxon>
        <taxon>Tephritidae</taxon>
        <taxon>Ceratitis</taxon>
        <taxon>Ceratitis</taxon>
    </lineage>
</organism>